<reference evidence="2 3" key="1">
    <citation type="submission" date="2019-06" db="EMBL/GenBank/DDBJ databases">
        <title>Sequencing the genomes of 1000 actinobacteria strains.</title>
        <authorList>
            <person name="Klenk H.-P."/>
        </authorList>
    </citation>
    <scope>NUCLEOTIDE SEQUENCE [LARGE SCALE GENOMIC DNA]</scope>
    <source>
        <strain evidence="2 3">DSM 20427</strain>
    </source>
</reference>
<organism evidence="2 3">
    <name type="scientific">Microbacterium lacticum</name>
    <dbReference type="NCBI Taxonomy" id="33885"/>
    <lineage>
        <taxon>Bacteria</taxon>
        <taxon>Bacillati</taxon>
        <taxon>Actinomycetota</taxon>
        <taxon>Actinomycetes</taxon>
        <taxon>Micrococcales</taxon>
        <taxon>Microbacteriaceae</taxon>
        <taxon>Microbacterium</taxon>
    </lineage>
</organism>
<dbReference type="Proteomes" id="UP000319804">
    <property type="component" value="Unassembled WGS sequence"/>
</dbReference>
<proteinExistence type="predicted"/>
<dbReference type="RefSeq" id="WP_141379662.1">
    <property type="nucleotide sequence ID" value="NZ_BJNA01000008.1"/>
</dbReference>
<name>A0A4Y3UNA1_9MICO</name>
<protein>
    <submittedName>
        <fullName evidence="2">Uncharacterized protein</fullName>
    </submittedName>
</protein>
<feature type="compositionally biased region" description="Polar residues" evidence="1">
    <location>
        <begin position="95"/>
        <end position="110"/>
    </location>
</feature>
<gene>
    <name evidence="2" type="ORF">FHX68_0538</name>
</gene>
<comment type="caution">
    <text evidence="2">The sequence shown here is derived from an EMBL/GenBank/DDBJ whole genome shotgun (WGS) entry which is preliminary data.</text>
</comment>
<evidence type="ECO:0000313" key="3">
    <source>
        <dbReference type="Proteomes" id="UP000319804"/>
    </source>
</evidence>
<sequence>MTDGRIPGKWIAEPRFAEMSVDAWCVFTKAIAWSNEAGTDGVVKRRYLSQFHPSGETQPAAYKELADLGLWAPTPDGYAFKDWAKKAHLGGLGQSTAAQVQKNRNASKATSKAYRERAKGDQSRDTVTPAGHVGQDRTGQAEYGSTVLDDDLGNVNAQTGEVLDAMPVTSWPVAEIPGAKSCVVCGQQVSGQLDQWGLCSKVSEPHREARKRVAA</sequence>
<keyword evidence="3" id="KW-1185">Reference proteome</keyword>
<dbReference type="OrthoDB" id="5058140at2"/>
<evidence type="ECO:0000256" key="1">
    <source>
        <dbReference type="SAM" id="MobiDB-lite"/>
    </source>
</evidence>
<feature type="compositionally biased region" description="Basic and acidic residues" evidence="1">
    <location>
        <begin position="113"/>
        <end position="124"/>
    </location>
</feature>
<feature type="region of interest" description="Disordered" evidence="1">
    <location>
        <begin position="95"/>
        <end position="140"/>
    </location>
</feature>
<dbReference type="EMBL" id="VFPS01000001">
    <property type="protein sequence ID" value="TQN00444.1"/>
    <property type="molecule type" value="Genomic_DNA"/>
</dbReference>
<evidence type="ECO:0000313" key="2">
    <source>
        <dbReference type="EMBL" id="TQN00444.1"/>
    </source>
</evidence>
<accession>A0A4Y3UNA1</accession>
<dbReference type="AlphaFoldDB" id="A0A4Y3UNA1"/>